<proteinExistence type="inferred from homology"/>
<keyword evidence="4" id="KW-0274">FAD</keyword>
<dbReference type="CDD" id="cd00567">
    <property type="entry name" value="ACAD"/>
    <property type="match status" value="1"/>
</dbReference>
<name>A0ABN7Z6K4_9BURK</name>
<dbReference type="Pfam" id="PF02771">
    <property type="entry name" value="Acyl-CoA_dh_N"/>
    <property type="match status" value="1"/>
</dbReference>
<dbReference type="SUPFAM" id="SSF56645">
    <property type="entry name" value="Acyl-CoA dehydrogenase NM domain-like"/>
    <property type="match status" value="1"/>
</dbReference>
<dbReference type="InterPro" id="IPR009075">
    <property type="entry name" value="AcylCo_DH/oxidase_C"/>
</dbReference>
<dbReference type="RefSeq" id="WP_224082008.1">
    <property type="nucleotide sequence ID" value="NZ_CAJZAI010000015.1"/>
</dbReference>
<dbReference type="PANTHER" id="PTHR43884:SF20">
    <property type="entry name" value="ACYL-COA DEHYDROGENASE FADE28"/>
    <property type="match status" value="1"/>
</dbReference>
<dbReference type="Gene3D" id="2.40.110.10">
    <property type="entry name" value="Butyryl-CoA Dehydrogenase, subunit A, domain 2"/>
    <property type="match status" value="1"/>
</dbReference>
<evidence type="ECO:0000259" key="7">
    <source>
        <dbReference type="Pfam" id="PF02770"/>
    </source>
</evidence>
<accession>A0ABN7Z6K4</accession>
<feature type="domain" description="Acyl-CoA dehydrogenase/oxidase C-terminal" evidence="6">
    <location>
        <begin position="227"/>
        <end position="365"/>
    </location>
</feature>
<dbReference type="SUPFAM" id="SSF47203">
    <property type="entry name" value="Acyl-CoA dehydrogenase C-terminal domain-like"/>
    <property type="match status" value="1"/>
</dbReference>
<keyword evidence="3" id="KW-0285">Flavoprotein</keyword>
<evidence type="ECO:0000256" key="4">
    <source>
        <dbReference type="ARBA" id="ARBA00022827"/>
    </source>
</evidence>
<dbReference type="Gene3D" id="1.10.540.10">
    <property type="entry name" value="Acyl-CoA dehydrogenase/oxidase, N-terminal domain"/>
    <property type="match status" value="1"/>
</dbReference>
<evidence type="ECO:0000256" key="2">
    <source>
        <dbReference type="ARBA" id="ARBA00009347"/>
    </source>
</evidence>
<dbReference type="InterPro" id="IPR006091">
    <property type="entry name" value="Acyl-CoA_Oxase/DH_mid-dom"/>
</dbReference>
<dbReference type="GO" id="GO:0016491">
    <property type="term" value="F:oxidoreductase activity"/>
    <property type="evidence" value="ECO:0007669"/>
    <property type="project" value="UniProtKB-KW"/>
</dbReference>
<reference evidence="9 10" key="1">
    <citation type="submission" date="2021-08" db="EMBL/GenBank/DDBJ databases">
        <authorList>
            <person name="Peeters C."/>
        </authorList>
    </citation>
    <scope>NUCLEOTIDE SEQUENCE [LARGE SCALE GENOMIC DNA]</scope>
    <source>
        <strain evidence="9 10">LMG 23992</strain>
    </source>
</reference>
<evidence type="ECO:0000313" key="10">
    <source>
        <dbReference type="Proteomes" id="UP000727654"/>
    </source>
</evidence>
<comment type="caution">
    <text evidence="9">The sequence shown here is derived from an EMBL/GenBank/DDBJ whole genome shotgun (WGS) entry which is preliminary data.</text>
</comment>
<dbReference type="Proteomes" id="UP000727654">
    <property type="component" value="Unassembled WGS sequence"/>
</dbReference>
<protein>
    <submittedName>
        <fullName evidence="9">Acyl-CoA dehydrogenase</fullName>
        <ecNumber evidence="9">1.3.99.-</ecNumber>
    </submittedName>
</protein>
<evidence type="ECO:0000259" key="6">
    <source>
        <dbReference type="Pfam" id="PF00441"/>
    </source>
</evidence>
<keyword evidence="10" id="KW-1185">Reference proteome</keyword>
<feature type="domain" description="Acyl-CoA dehydrogenase/oxidase N-terminal" evidence="8">
    <location>
        <begin position="6"/>
        <end position="119"/>
    </location>
</feature>
<dbReference type="InterPro" id="IPR037069">
    <property type="entry name" value="AcylCoA_DH/ox_N_sf"/>
</dbReference>
<dbReference type="InterPro" id="IPR036250">
    <property type="entry name" value="AcylCo_DH-like_C"/>
</dbReference>
<dbReference type="EMBL" id="CAJZAI010000015">
    <property type="protein sequence ID" value="CAG9181603.1"/>
    <property type="molecule type" value="Genomic_DNA"/>
</dbReference>
<keyword evidence="5 9" id="KW-0560">Oxidoreductase</keyword>
<evidence type="ECO:0000259" key="8">
    <source>
        <dbReference type="Pfam" id="PF02771"/>
    </source>
</evidence>
<dbReference type="Pfam" id="PF00441">
    <property type="entry name" value="Acyl-CoA_dh_1"/>
    <property type="match status" value="1"/>
</dbReference>
<comment type="cofactor">
    <cofactor evidence="1">
        <name>FAD</name>
        <dbReference type="ChEBI" id="CHEBI:57692"/>
    </cofactor>
</comment>
<organism evidence="9 10">
    <name type="scientific">Cupriavidus laharis</name>
    <dbReference type="NCBI Taxonomy" id="151654"/>
    <lineage>
        <taxon>Bacteria</taxon>
        <taxon>Pseudomonadati</taxon>
        <taxon>Pseudomonadota</taxon>
        <taxon>Betaproteobacteria</taxon>
        <taxon>Burkholderiales</taxon>
        <taxon>Burkholderiaceae</taxon>
        <taxon>Cupriavidus</taxon>
    </lineage>
</organism>
<dbReference type="EC" id="1.3.99.-" evidence="9"/>
<evidence type="ECO:0000256" key="1">
    <source>
        <dbReference type="ARBA" id="ARBA00001974"/>
    </source>
</evidence>
<evidence type="ECO:0000256" key="3">
    <source>
        <dbReference type="ARBA" id="ARBA00022630"/>
    </source>
</evidence>
<comment type="similarity">
    <text evidence="2">Belongs to the acyl-CoA dehydrogenase family.</text>
</comment>
<evidence type="ECO:0000313" key="9">
    <source>
        <dbReference type="EMBL" id="CAG9181603.1"/>
    </source>
</evidence>
<sequence length="378" mass="40406">MTLVLNDEQRMLHGSALEFMRAQAPTTQLRALRDTHDEVGFSRDLWRKFAELGFAGVLVPESYGGSGLGVVEAGIIMESIGRTLAAAPFLATSVMAASLIARHGSEAQRRSILAEIAAGTRLLALAVDEQSRHRPERLALRATPADGGFILEGSKTFVLDGHVADTLIVAGRLPGTQGKAGIVLCLVPRDAGGMRVERTVMVDSRNAARATFDNVCVGADAVIGKAGSGWSLLEQTLDVARATLAAELTGIADEAFSRTLTYLKERRQFGKLIGEYQALQHRAAHLYTEIELTRALVLHAQQQLDAGATDAPAIVSAAKARAGATATLAVQEGVQMHGGIGMTDEFDMGLYMKRARAAQESMGDTHHHAARWAGLRDY</sequence>
<evidence type="ECO:0000256" key="5">
    <source>
        <dbReference type="ARBA" id="ARBA00023002"/>
    </source>
</evidence>
<feature type="domain" description="Acyl-CoA oxidase/dehydrogenase middle" evidence="7">
    <location>
        <begin position="142"/>
        <end position="215"/>
    </location>
</feature>
<dbReference type="Gene3D" id="1.20.140.10">
    <property type="entry name" value="Butyryl-CoA Dehydrogenase, subunit A, domain 3"/>
    <property type="match status" value="1"/>
</dbReference>
<gene>
    <name evidence="9" type="primary">acdA_4</name>
    <name evidence="9" type="ORF">LMG23992_04538</name>
</gene>
<dbReference type="PANTHER" id="PTHR43884">
    <property type="entry name" value="ACYL-COA DEHYDROGENASE"/>
    <property type="match status" value="1"/>
</dbReference>
<dbReference type="Pfam" id="PF02770">
    <property type="entry name" value="Acyl-CoA_dh_M"/>
    <property type="match status" value="1"/>
</dbReference>
<dbReference type="InterPro" id="IPR046373">
    <property type="entry name" value="Acyl-CoA_Oxase/DH_mid-dom_sf"/>
</dbReference>
<dbReference type="InterPro" id="IPR013786">
    <property type="entry name" value="AcylCoA_DH/ox_N"/>
</dbReference>
<dbReference type="InterPro" id="IPR009100">
    <property type="entry name" value="AcylCoA_DH/oxidase_NM_dom_sf"/>
</dbReference>